<sequence>MYVDKIFQTFKGPPNSVASGEIFHAKLVTYKGIKEIARVIDDAAKLKPDHLAAHTSSAPTQWHDVMVIEGVNLTQRELLVQTASYARARFAVGCNRWFVPALILKHDKMTAIVAIFHRGEILRSTDLQLDCAEGAQEFIRLLGEHLARISLPVVGEREVVGSPYCERNSVRGRATLVQRVRRLQDDPSLSATLDSRFDAIAIATAGQICKASASDRNLRPRKTKPTNPAIAIKSPEPETTVLDDAEISALQSRKGDMIVKILLCHPTMPFAKRKSSVA</sequence>
<proteinExistence type="predicted"/>
<evidence type="ECO:0000313" key="2">
    <source>
        <dbReference type="Proteomes" id="UP000814140"/>
    </source>
</evidence>
<reference evidence="1" key="1">
    <citation type="submission" date="2021-03" db="EMBL/GenBank/DDBJ databases">
        <authorList>
            <consortium name="DOE Joint Genome Institute"/>
            <person name="Ahrendt S."/>
            <person name="Looney B.P."/>
            <person name="Miyauchi S."/>
            <person name="Morin E."/>
            <person name="Drula E."/>
            <person name="Courty P.E."/>
            <person name="Chicoki N."/>
            <person name="Fauchery L."/>
            <person name="Kohler A."/>
            <person name="Kuo A."/>
            <person name="Labutti K."/>
            <person name="Pangilinan J."/>
            <person name="Lipzen A."/>
            <person name="Riley R."/>
            <person name="Andreopoulos W."/>
            <person name="He G."/>
            <person name="Johnson J."/>
            <person name="Barry K.W."/>
            <person name="Grigoriev I.V."/>
            <person name="Nagy L."/>
            <person name="Hibbett D."/>
            <person name="Henrissat B."/>
            <person name="Matheny P.B."/>
            <person name="Labbe J."/>
            <person name="Martin F."/>
        </authorList>
    </citation>
    <scope>NUCLEOTIDE SEQUENCE</scope>
    <source>
        <strain evidence="1">HHB10654</strain>
    </source>
</reference>
<dbReference type="Proteomes" id="UP000814140">
    <property type="component" value="Unassembled WGS sequence"/>
</dbReference>
<comment type="caution">
    <text evidence="1">The sequence shown here is derived from an EMBL/GenBank/DDBJ whole genome shotgun (WGS) entry which is preliminary data.</text>
</comment>
<organism evidence="1 2">
    <name type="scientific">Artomyces pyxidatus</name>
    <dbReference type="NCBI Taxonomy" id="48021"/>
    <lineage>
        <taxon>Eukaryota</taxon>
        <taxon>Fungi</taxon>
        <taxon>Dikarya</taxon>
        <taxon>Basidiomycota</taxon>
        <taxon>Agaricomycotina</taxon>
        <taxon>Agaricomycetes</taxon>
        <taxon>Russulales</taxon>
        <taxon>Auriscalpiaceae</taxon>
        <taxon>Artomyces</taxon>
    </lineage>
</organism>
<dbReference type="EMBL" id="MU277306">
    <property type="protein sequence ID" value="KAI0055174.1"/>
    <property type="molecule type" value="Genomic_DNA"/>
</dbReference>
<protein>
    <submittedName>
        <fullName evidence="1">Uncharacterized protein</fullName>
    </submittedName>
</protein>
<name>A0ACB8SF86_9AGAM</name>
<keyword evidence="2" id="KW-1185">Reference proteome</keyword>
<evidence type="ECO:0000313" key="1">
    <source>
        <dbReference type="EMBL" id="KAI0055174.1"/>
    </source>
</evidence>
<accession>A0ACB8SF86</accession>
<gene>
    <name evidence="1" type="ORF">BV25DRAFT_284635</name>
</gene>
<reference evidence="1" key="2">
    <citation type="journal article" date="2022" name="New Phytol.">
        <title>Evolutionary transition to the ectomycorrhizal habit in the genomes of a hyperdiverse lineage of mushroom-forming fungi.</title>
        <authorList>
            <person name="Looney B."/>
            <person name="Miyauchi S."/>
            <person name="Morin E."/>
            <person name="Drula E."/>
            <person name="Courty P.E."/>
            <person name="Kohler A."/>
            <person name="Kuo A."/>
            <person name="LaButti K."/>
            <person name="Pangilinan J."/>
            <person name="Lipzen A."/>
            <person name="Riley R."/>
            <person name="Andreopoulos W."/>
            <person name="He G."/>
            <person name="Johnson J."/>
            <person name="Nolan M."/>
            <person name="Tritt A."/>
            <person name="Barry K.W."/>
            <person name="Grigoriev I.V."/>
            <person name="Nagy L.G."/>
            <person name="Hibbett D."/>
            <person name="Henrissat B."/>
            <person name="Matheny P.B."/>
            <person name="Labbe J."/>
            <person name="Martin F.M."/>
        </authorList>
    </citation>
    <scope>NUCLEOTIDE SEQUENCE</scope>
    <source>
        <strain evidence="1">HHB10654</strain>
    </source>
</reference>